<sequence length="84" mass="9116">MTDEVVVDRDDLQSTFWSAVAEDAKGIDLIQNTISVPKTLRTASTETPIQTVDPDGWGISDSTARLLLGETALVVGIMLRRRSA</sequence>
<dbReference type="EMBL" id="RYZH01000073">
    <property type="protein sequence ID" value="RUL82329.1"/>
    <property type="molecule type" value="Genomic_DNA"/>
</dbReference>
<proteinExistence type="predicted"/>
<keyword evidence="2" id="KW-1185">Reference proteome</keyword>
<reference evidence="1 2" key="1">
    <citation type="submission" date="2018-12" db="EMBL/GenBank/DDBJ databases">
        <authorList>
            <person name="Toschakov S.V."/>
        </authorList>
    </citation>
    <scope>NUCLEOTIDE SEQUENCE [LARGE SCALE GENOMIC DNA]</scope>
    <source>
        <strain evidence="1 2">GM2012</strain>
    </source>
</reference>
<name>A0A432MCZ6_9BACT</name>
<dbReference type="AlphaFoldDB" id="A0A432MCZ6"/>
<accession>A0A432MCZ6</accession>
<reference evidence="1 2" key="2">
    <citation type="submission" date="2019-01" db="EMBL/GenBank/DDBJ databases">
        <title>Tautonia sociabilis, a novel thermotolerant planctomycete of Isosphaeraceae family, isolated from a 4000 m deep subterranean habitat.</title>
        <authorList>
            <person name="Kovaleva O.L."/>
            <person name="Elcheninov A.G."/>
            <person name="Van Heerden E."/>
            <person name="Toshchakov S.V."/>
            <person name="Novikov A."/>
            <person name="Bonch-Osmolovskaya E.A."/>
            <person name="Kublanov I.V."/>
        </authorList>
    </citation>
    <scope>NUCLEOTIDE SEQUENCE [LARGE SCALE GENOMIC DNA]</scope>
    <source>
        <strain evidence="1 2">GM2012</strain>
    </source>
</reference>
<protein>
    <submittedName>
        <fullName evidence="1">Uncharacterized protein</fullName>
    </submittedName>
</protein>
<organism evidence="1 2">
    <name type="scientific">Tautonia sociabilis</name>
    <dbReference type="NCBI Taxonomy" id="2080755"/>
    <lineage>
        <taxon>Bacteria</taxon>
        <taxon>Pseudomonadati</taxon>
        <taxon>Planctomycetota</taxon>
        <taxon>Planctomycetia</taxon>
        <taxon>Isosphaerales</taxon>
        <taxon>Isosphaeraceae</taxon>
        <taxon>Tautonia</taxon>
    </lineage>
</organism>
<comment type="caution">
    <text evidence="1">The sequence shown here is derived from an EMBL/GenBank/DDBJ whole genome shotgun (WGS) entry which is preliminary data.</text>
</comment>
<dbReference type="RefSeq" id="WP_126727943.1">
    <property type="nucleotide sequence ID" value="NZ_RYZH01000073.1"/>
</dbReference>
<gene>
    <name evidence="1" type="ORF">TsocGM_23735</name>
</gene>
<dbReference type="Proteomes" id="UP000280296">
    <property type="component" value="Unassembled WGS sequence"/>
</dbReference>
<evidence type="ECO:0000313" key="1">
    <source>
        <dbReference type="EMBL" id="RUL82329.1"/>
    </source>
</evidence>
<evidence type="ECO:0000313" key="2">
    <source>
        <dbReference type="Proteomes" id="UP000280296"/>
    </source>
</evidence>